<protein>
    <submittedName>
        <fullName evidence="1">Uncharacterized protein</fullName>
    </submittedName>
</protein>
<gene>
    <name evidence="1" type="ORF">NDU88_003046</name>
</gene>
<accession>A0AAV7WMX4</accession>
<reference evidence="1" key="1">
    <citation type="journal article" date="2022" name="bioRxiv">
        <title>Sequencing and chromosome-scale assembly of the giantPleurodeles waltlgenome.</title>
        <authorList>
            <person name="Brown T."/>
            <person name="Elewa A."/>
            <person name="Iarovenko S."/>
            <person name="Subramanian E."/>
            <person name="Araus A.J."/>
            <person name="Petzold A."/>
            <person name="Susuki M."/>
            <person name="Suzuki K.-i.T."/>
            <person name="Hayashi T."/>
            <person name="Toyoda A."/>
            <person name="Oliveira C."/>
            <person name="Osipova E."/>
            <person name="Leigh N.D."/>
            <person name="Simon A."/>
            <person name="Yun M.H."/>
        </authorList>
    </citation>
    <scope>NUCLEOTIDE SEQUENCE</scope>
    <source>
        <strain evidence="1">20211129_DDA</strain>
        <tissue evidence="1">Liver</tissue>
    </source>
</reference>
<evidence type="ECO:0000313" key="2">
    <source>
        <dbReference type="Proteomes" id="UP001066276"/>
    </source>
</evidence>
<feature type="non-terminal residue" evidence="1">
    <location>
        <position position="1"/>
    </location>
</feature>
<feature type="non-terminal residue" evidence="1">
    <location>
        <position position="50"/>
    </location>
</feature>
<proteinExistence type="predicted"/>
<dbReference type="Proteomes" id="UP001066276">
    <property type="component" value="Chromosome 1_1"/>
</dbReference>
<sequence length="50" mass="5222">SQCCPGGGIREGFEVGLWPSKERSPSGGGLLREHARAAEPRALLSFLLGA</sequence>
<name>A0AAV7WMX4_PLEWA</name>
<dbReference type="AlphaFoldDB" id="A0AAV7WMX4"/>
<organism evidence="1 2">
    <name type="scientific">Pleurodeles waltl</name>
    <name type="common">Iberian ribbed newt</name>
    <dbReference type="NCBI Taxonomy" id="8319"/>
    <lineage>
        <taxon>Eukaryota</taxon>
        <taxon>Metazoa</taxon>
        <taxon>Chordata</taxon>
        <taxon>Craniata</taxon>
        <taxon>Vertebrata</taxon>
        <taxon>Euteleostomi</taxon>
        <taxon>Amphibia</taxon>
        <taxon>Batrachia</taxon>
        <taxon>Caudata</taxon>
        <taxon>Salamandroidea</taxon>
        <taxon>Salamandridae</taxon>
        <taxon>Pleurodelinae</taxon>
        <taxon>Pleurodeles</taxon>
    </lineage>
</organism>
<evidence type="ECO:0000313" key="1">
    <source>
        <dbReference type="EMBL" id="KAJ1215437.1"/>
    </source>
</evidence>
<comment type="caution">
    <text evidence="1">The sequence shown here is derived from an EMBL/GenBank/DDBJ whole genome shotgun (WGS) entry which is preliminary data.</text>
</comment>
<keyword evidence="2" id="KW-1185">Reference proteome</keyword>
<dbReference type="EMBL" id="JANPWB010000001">
    <property type="protein sequence ID" value="KAJ1215437.1"/>
    <property type="molecule type" value="Genomic_DNA"/>
</dbReference>